<reference evidence="1" key="1">
    <citation type="submission" date="2019-08" db="EMBL/GenBank/DDBJ databases">
        <title>Reference gene set and small RNA set construction with multiple tissues from Davidia involucrata Baill.</title>
        <authorList>
            <person name="Yang H."/>
            <person name="Zhou C."/>
            <person name="Li G."/>
            <person name="Wang J."/>
            <person name="Gao P."/>
            <person name="Wang M."/>
            <person name="Wang R."/>
            <person name="Zhao Y."/>
        </authorList>
    </citation>
    <scope>NUCLEOTIDE SEQUENCE</scope>
    <source>
        <tissue evidence="1">Mixed with DoveR01_LX</tissue>
    </source>
</reference>
<dbReference type="EMBL" id="GHES01033345">
    <property type="protein sequence ID" value="MPA63904.1"/>
    <property type="molecule type" value="Transcribed_RNA"/>
</dbReference>
<organism evidence="1">
    <name type="scientific">Davidia involucrata</name>
    <name type="common">Dove tree</name>
    <dbReference type="NCBI Taxonomy" id="16924"/>
    <lineage>
        <taxon>Eukaryota</taxon>
        <taxon>Viridiplantae</taxon>
        <taxon>Streptophyta</taxon>
        <taxon>Embryophyta</taxon>
        <taxon>Tracheophyta</taxon>
        <taxon>Spermatophyta</taxon>
        <taxon>Magnoliopsida</taxon>
        <taxon>eudicotyledons</taxon>
        <taxon>Gunneridae</taxon>
        <taxon>Pentapetalae</taxon>
        <taxon>asterids</taxon>
        <taxon>Cornales</taxon>
        <taxon>Nyssaceae</taxon>
        <taxon>Davidia</taxon>
    </lineage>
</organism>
<dbReference type="AlphaFoldDB" id="A0A5B7B684"/>
<proteinExistence type="predicted"/>
<sequence>METSQPLATESFSYSWLINKKPSFDGLNEPFRISLDNSDEATSEQRKSKMVTSKGFLVEAQNFNFDIPISESPAAFVHADEIFSDGHIIPIYVDPSKIEAFNSSNSVPAIPVSALSSKTVCPANKSHCHFLRKWRKSSKRVLQNYFGLLKPLCRKVGCSRRSIKVDDIDRKVWEVKSWSNSPVASPRQSTAYSTSDCCGIKRNGTKIADTDMVFQNGKSWSSSPLASPQRSPSYSTGDWCDIESSIYEAILHCKRSIEK</sequence>
<accession>A0A5B7B684</accession>
<dbReference type="PANTHER" id="PTHR34576:SF14">
    <property type="entry name" value="MEMBRANE-ASSOCIATED KINASE REGULATOR 6"/>
    <property type="match status" value="1"/>
</dbReference>
<dbReference type="GO" id="GO:0016301">
    <property type="term" value="F:kinase activity"/>
    <property type="evidence" value="ECO:0007669"/>
    <property type="project" value="UniProtKB-KW"/>
</dbReference>
<keyword evidence="1" id="KW-0808">Transferase</keyword>
<dbReference type="InterPro" id="IPR044699">
    <property type="entry name" value="MAKR6"/>
</dbReference>
<keyword evidence="1" id="KW-0418">Kinase</keyword>
<dbReference type="PANTHER" id="PTHR34576">
    <property type="entry name" value="MEMBRANE-ASSOCIATED KINASE REGULATOR 6-RELATED"/>
    <property type="match status" value="1"/>
</dbReference>
<evidence type="ECO:0000313" key="1">
    <source>
        <dbReference type="EMBL" id="MPA63904.1"/>
    </source>
</evidence>
<name>A0A5B7B684_DAVIN</name>
<protein>
    <submittedName>
        <fullName evidence="1">Putative membrane-associated kinase regulator 6</fullName>
    </submittedName>
</protein>
<gene>
    <name evidence="1" type="ORF">Din_033345</name>
</gene>